<accession>A0A2P7S9T2</accession>
<dbReference type="AlphaFoldDB" id="A0A2P7S9T2"/>
<name>A0A2P7S9T2_9HYPH</name>
<evidence type="ECO:0000313" key="2">
    <source>
        <dbReference type="Proteomes" id="UP000240653"/>
    </source>
</evidence>
<protein>
    <submittedName>
        <fullName evidence="1">Uncharacterized protein</fullName>
    </submittedName>
</protein>
<comment type="caution">
    <text evidence="1">The sequence shown here is derived from an EMBL/GenBank/DDBJ whole genome shotgun (WGS) entry which is preliminary data.</text>
</comment>
<gene>
    <name evidence="1" type="ORF">C7I85_16560</name>
</gene>
<proteinExistence type="predicted"/>
<evidence type="ECO:0000313" key="1">
    <source>
        <dbReference type="EMBL" id="PSJ59234.1"/>
    </source>
</evidence>
<dbReference type="EMBL" id="PXYL01000008">
    <property type="protein sequence ID" value="PSJ59234.1"/>
    <property type="molecule type" value="Genomic_DNA"/>
</dbReference>
<dbReference type="Proteomes" id="UP000240653">
    <property type="component" value="Unassembled WGS sequence"/>
</dbReference>
<sequence>MRSSATTILTTMITEKLRASFRVIPKLVREKRHIFLGARALGAGAAASNGIELIGNFLGFGDRKIGIAPAGHSTGQEYER</sequence>
<keyword evidence="2" id="KW-1185">Reference proteome</keyword>
<reference evidence="1 2" key="1">
    <citation type="submission" date="2018-03" db="EMBL/GenBank/DDBJ databases">
        <title>The draft genome of Mesorhizobium soli JCM 19897.</title>
        <authorList>
            <person name="Li L."/>
            <person name="Liu L."/>
            <person name="Liang L."/>
            <person name="Wang T."/>
            <person name="Zhang X."/>
        </authorList>
    </citation>
    <scope>NUCLEOTIDE SEQUENCE [LARGE SCALE GENOMIC DNA]</scope>
    <source>
        <strain evidence="1 2">JCM 19897</strain>
    </source>
</reference>
<organism evidence="1 2">
    <name type="scientific">Pseudaminobacter soli</name>
    <name type="common">ex Li et al. 2025</name>
    <dbReference type="NCBI Taxonomy" id="1295366"/>
    <lineage>
        <taxon>Bacteria</taxon>
        <taxon>Pseudomonadati</taxon>
        <taxon>Pseudomonadota</taxon>
        <taxon>Alphaproteobacteria</taxon>
        <taxon>Hyphomicrobiales</taxon>
        <taxon>Phyllobacteriaceae</taxon>
        <taxon>Pseudaminobacter</taxon>
    </lineage>
</organism>